<accession>A0ABD5MGL2</accession>
<evidence type="ECO:0000256" key="1">
    <source>
        <dbReference type="SAM" id="Phobius"/>
    </source>
</evidence>
<feature type="transmembrane region" description="Helical" evidence="1">
    <location>
        <begin position="20"/>
        <end position="43"/>
    </location>
</feature>
<name>A0ABD5MGL2_9EURY</name>
<gene>
    <name evidence="2" type="ORF">OS889_11940</name>
</gene>
<keyword evidence="1" id="KW-0812">Transmembrane</keyword>
<dbReference type="EMBL" id="JBGNYA010000001">
    <property type="protein sequence ID" value="MFA1611714.1"/>
    <property type="molecule type" value="Genomic_DNA"/>
</dbReference>
<organism evidence="2 3">
    <name type="scientific">Halobellus rubicundus</name>
    <dbReference type="NCBI Taxonomy" id="2996466"/>
    <lineage>
        <taxon>Archaea</taxon>
        <taxon>Methanobacteriati</taxon>
        <taxon>Methanobacteriota</taxon>
        <taxon>Stenosarchaea group</taxon>
        <taxon>Halobacteria</taxon>
        <taxon>Halobacteriales</taxon>
        <taxon>Haloferacaceae</taxon>
        <taxon>Halobellus</taxon>
    </lineage>
</organism>
<sequence>MNPPARFDHPAWTALGASLVSYGLGLFGLFVLLFVIPFALFLLV</sequence>
<evidence type="ECO:0000313" key="3">
    <source>
        <dbReference type="Proteomes" id="UP001570511"/>
    </source>
</evidence>
<proteinExistence type="predicted"/>
<keyword evidence="3" id="KW-1185">Reference proteome</keyword>
<protein>
    <submittedName>
        <fullName evidence="2">Uncharacterized protein</fullName>
    </submittedName>
</protein>
<dbReference type="Proteomes" id="UP001570511">
    <property type="component" value="Unassembled WGS sequence"/>
</dbReference>
<keyword evidence="1" id="KW-0472">Membrane</keyword>
<reference evidence="2 3" key="1">
    <citation type="submission" date="2024-08" db="EMBL/GenBank/DDBJ databases">
        <title>Halobellus sp. MBLA0158 whole genome sequence.</title>
        <authorList>
            <person name="Hwang C.Y."/>
            <person name="Cho E.-S."/>
            <person name="Seo M.-J."/>
        </authorList>
    </citation>
    <scope>NUCLEOTIDE SEQUENCE [LARGE SCALE GENOMIC DNA]</scope>
    <source>
        <strain evidence="2 3">MBLA0158</strain>
    </source>
</reference>
<dbReference type="AlphaFoldDB" id="A0ABD5MGL2"/>
<keyword evidence="1" id="KW-1133">Transmembrane helix</keyword>
<evidence type="ECO:0000313" key="2">
    <source>
        <dbReference type="EMBL" id="MFA1611714.1"/>
    </source>
</evidence>
<dbReference type="RefSeq" id="WP_372390075.1">
    <property type="nucleotide sequence ID" value="NZ_JBGNYA010000001.1"/>
</dbReference>
<comment type="caution">
    <text evidence="2">The sequence shown here is derived from an EMBL/GenBank/DDBJ whole genome shotgun (WGS) entry which is preliminary data.</text>
</comment>